<feature type="domain" description="AGAO-like N2" evidence="18">
    <location>
        <begin position="11"/>
        <end position="81"/>
    </location>
</feature>
<dbReference type="RefSeq" id="WP_148768056.1">
    <property type="nucleotide sequence ID" value="NZ_VSRQ01000013.1"/>
</dbReference>
<dbReference type="Gene3D" id="3.10.450.40">
    <property type="match status" value="2"/>
</dbReference>
<dbReference type="InterPro" id="IPR054157">
    <property type="entry name" value="AGAO-like_N2"/>
</dbReference>
<evidence type="ECO:0000256" key="4">
    <source>
        <dbReference type="ARBA" id="ARBA00007983"/>
    </source>
</evidence>
<evidence type="ECO:0000256" key="6">
    <source>
        <dbReference type="ARBA" id="ARBA00022723"/>
    </source>
</evidence>
<comment type="caution">
    <text evidence="19">The sequence shown here is derived from an EMBL/GenBank/DDBJ whole genome shotgun (WGS) entry which is preliminary data.</text>
</comment>
<dbReference type="Pfam" id="PF01179">
    <property type="entry name" value="Cu_amine_oxid"/>
    <property type="match status" value="1"/>
</dbReference>
<dbReference type="Pfam" id="PF02728">
    <property type="entry name" value="Cu_amine_oxidN3"/>
    <property type="match status" value="1"/>
</dbReference>
<comment type="cofactor">
    <cofactor evidence="15">
        <name>Cu cation</name>
        <dbReference type="ChEBI" id="CHEBI:23378"/>
    </cofactor>
    <text evidence="15">Contains 1 topaquinone per subunit.</text>
</comment>
<dbReference type="InterPro" id="IPR049948">
    <property type="entry name" value="Cu_Am_ox_TPQ-bd"/>
</dbReference>
<evidence type="ECO:0000256" key="12">
    <source>
        <dbReference type="ARBA" id="ARBA00048032"/>
    </source>
</evidence>
<dbReference type="AlphaFoldDB" id="A0A5D3F6W4"/>
<evidence type="ECO:0000256" key="13">
    <source>
        <dbReference type="PIRSR" id="PIRSR600269-50"/>
    </source>
</evidence>
<evidence type="ECO:0000313" key="20">
    <source>
        <dbReference type="Proteomes" id="UP000323505"/>
    </source>
</evidence>
<dbReference type="InterPro" id="IPR049947">
    <property type="entry name" value="Cu_Am_Ox_Cu-bd"/>
</dbReference>
<dbReference type="GO" id="GO:0009308">
    <property type="term" value="P:amine metabolic process"/>
    <property type="evidence" value="ECO:0007669"/>
    <property type="project" value="UniProtKB-UniRule"/>
</dbReference>
<feature type="domain" description="Copper amine oxidase N3-terminal" evidence="17">
    <location>
        <begin position="98"/>
        <end position="197"/>
    </location>
</feature>
<dbReference type="PANTHER" id="PTHR10638">
    <property type="entry name" value="COPPER AMINE OXIDASE"/>
    <property type="match status" value="1"/>
</dbReference>
<evidence type="ECO:0000256" key="2">
    <source>
        <dbReference type="ARBA" id="ARBA00001936"/>
    </source>
</evidence>
<proteinExistence type="inferred from homology"/>
<evidence type="ECO:0000256" key="3">
    <source>
        <dbReference type="ARBA" id="ARBA00001947"/>
    </source>
</evidence>
<comment type="similarity">
    <text evidence="4 15">Belongs to the copper/topaquinone oxidase family.</text>
</comment>
<dbReference type="InterPro" id="IPR015802">
    <property type="entry name" value="Cu_amine_oxidase_N3"/>
</dbReference>
<dbReference type="InterPro" id="IPR016182">
    <property type="entry name" value="Cu_amine_oxidase_N-reg"/>
</dbReference>
<name>A0A5D3F6W4_9ACTN</name>
<dbReference type="GO" id="GO:0008131">
    <property type="term" value="F:primary methylamine oxidase activity"/>
    <property type="evidence" value="ECO:0007669"/>
    <property type="project" value="UniProtKB-EC"/>
</dbReference>
<feature type="domain" description="Copper amine oxidase catalytic" evidence="16">
    <location>
        <begin position="219"/>
        <end position="620"/>
    </location>
</feature>
<dbReference type="PROSITE" id="PS01165">
    <property type="entry name" value="COPPER_AMINE_OXID_2"/>
    <property type="match status" value="1"/>
</dbReference>
<keyword evidence="8 15" id="KW-0560">Oxidoreductase</keyword>
<evidence type="ECO:0000256" key="11">
    <source>
        <dbReference type="ARBA" id="ARBA00023211"/>
    </source>
</evidence>
<keyword evidence="9 15" id="KW-0186">Copper</keyword>
<feature type="modified residue" description="2',4',5'-topaquinone" evidence="14">
    <location>
        <position position="380"/>
    </location>
</feature>
<keyword evidence="10" id="KW-1015">Disulfide bond</keyword>
<dbReference type="SUPFAM" id="SSF49998">
    <property type="entry name" value="Amine oxidase catalytic domain"/>
    <property type="match status" value="1"/>
</dbReference>
<evidence type="ECO:0000313" key="19">
    <source>
        <dbReference type="EMBL" id="TYK43085.1"/>
    </source>
</evidence>
<evidence type="ECO:0000256" key="1">
    <source>
        <dbReference type="ARBA" id="ARBA00001935"/>
    </source>
</evidence>
<dbReference type="FunFam" id="2.70.98.20:FF:000001">
    <property type="entry name" value="Amine oxidase"/>
    <property type="match status" value="1"/>
</dbReference>
<feature type="active site" description="Schiff-base intermediate with substrate; via topaquinone" evidence="13">
    <location>
        <position position="380"/>
    </location>
</feature>
<evidence type="ECO:0000259" key="18">
    <source>
        <dbReference type="Pfam" id="PF21994"/>
    </source>
</evidence>
<dbReference type="GO" id="GO:0048038">
    <property type="term" value="F:quinone binding"/>
    <property type="evidence" value="ECO:0007669"/>
    <property type="project" value="InterPro"/>
</dbReference>
<organism evidence="19 20">
    <name type="scientific">Actinomadura decatromicini</name>
    <dbReference type="NCBI Taxonomy" id="2604572"/>
    <lineage>
        <taxon>Bacteria</taxon>
        <taxon>Bacillati</taxon>
        <taxon>Actinomycetota</taxon>
        <taxon>Actinomycetes</taxon>
        <taxon>Streptosporangiales</taxon>
        <taxon>Thermomonosporaceae</taxon>
        <taxon>Actinomadura</taxon>
    </lineage>
</organism>
<evidence type="ECO:0000256" key="8">
    <source>
        <dbReference type="ARBA" id="ARBA00023002"/>
    </source>
</evidence>
<dbReference type="Gene3D" id="2.70.98.20">
    <property type="entry name" value="Copper amine oxidase, catalytic domain"/>
    <property type="match status" value="1"/>
</dbReference>
<keyword evidence="7 13" id="KW-0801">TPQ</keyword>
<protein>
    <recommendedName>
        <fullName evidence="15">Amine oxidase</fullName>
        <ecNumber evidence="15">1.4.3.-</ecNumber>
    </recommendedName>
</protein>
<gene>
    <name evidence="19" type="ORF">FXF68_40105</name>
</gene>
<keyword evidence="6 15" id="KW-0479">Metal-binding</keyword>
<dbReference type="NCBIfam" id="NF008559">
    <property type="entry name" value="PRK11504.1"/>
    <property type="match status" value="1"/>
</dbReference>
<dbReference type="Pfam" id="PF21994">
    <property type="entry name" value="AGAO-like_N2"/>
    <property type="match status" value="1"/>
</dbReference>
<dbReference type="PANTHER" id="PTHR10638:SF86">
    <property type="entry name" value="COPPER AMINE OXIDASE 1-RELATED"/>
    <property type="match status" value="1"/>
</dbReference>
<comment type="cofactor">
    <cofactor evidence="1">
        <name>Cu cation</name>
        <dbReference type="ChEBI" id="CHEBI:23378"/>
    </cofactor>
</comment>
<evidence type="ECO:0000256" key="7">
    <source>
        <dbReference type="ARBA" id="ARBA00022772"/>
    </source>
</evidence>
<dbReference type="PROSITE" id="PS01164">
    <property type="entry name" value="COPPER_AMINE_OXID_1"/>
    <property type="match status" value="1"/>
</dbReference>
<accession>A0A5D3F6W4</accession>
<evidence type="ECO:0000256" key="5">
    <source>
        <dbReference type="ARBA" id="ARBA00011738"/>
    </source>
</evidence>
<evidence type="ECO:0000256" key="15">
    <source>
        <dbReference type="RuleBase" id="RU000672"/>
    </source>
</evidence>
<comment type="catalytic activity">
    <reaction evidence="12">
        <text>a primary methyl amine + O2 + H2O = an aldehyde + H2O2 + NH4(+)</text>
        <dbReference type="Rhea" id="RHEA:16153"/>
        <dbReference type="ChEBI" id="CHEBI:15377"/>
        <dbReference type="ChEBI" id="CHEBI:15379"/>
        <dbReference type="ChEBI" id="CHEBI:16240"/>
        <dbReference type="ChEBI" id="CHEBI:17478"/>
        <dbReference type="ChEBI" id="CHEBI:28938"/>
        <dbReference type="ChEBI" id="CHEBI:228804"/>
        <dbReference type="EC" id="1.4.3.21"/>
    </reaction>
</comment>
<dbReference type="InterPro" id="IPR000269">
    <property type="entry name" value="Cu_amine_oxidase"/>
</dbReference>
<dbReference type="EMBL" id="VSRQ01000013">
    <property type="protein sequence ID" value="TYK43085.1"/>
    <property type="molecule type" value="Genomic_DNA"/>
</dbReference>
<comment type="cofactor">
    <cofactor evidence="3">
        <name>Zn(2+)</name>
        <dbReference type="ChEBI" id="CHEBI:29105"/>
    </cofactor>
</comment>
<sequence>METHPLDPLSAEEIDAVREIITHEGKLSPGARFPLILPEEPPKEAVERGEKTVDRRARAVVLDTANGDTFDAVVSLTDRKLLSWRRVPTREHPYGQAPIMLQEYADVEEIVKADQAWRDAMAMRGVEDLDLVFVTPLSPGQFGFPDEVGKRVLRSLFFVRHDPDDSPWAHPVEGLIAYVDVIERRIIRLVDTGVVPVPAECGNFDEASVGPARTSLKPLEITQPDGPSFTVTGHQVTWENWRFRISFNAREGLVLHQLAFQDGGVDRPVVYRASIAEMVVPYADPGDTRFWISYFDLGEYSLGSCVNSLVLGCDCLGEIHYFDAVLADAEGRPYVARNAVCMHEEDYGVLWKHTDVITGAAETRRSRRLVISFFTTVGNYDYGFYWYLYQDGTIQMEAKLTGVVFTGAAGEDFPFGTQVAPGLVAPYHQHLFCARLDMNVDGSANSVHETDITPLPMGDGNRYGNAFQPRRTLIARESEAARMADPAAGRYWTVSNSGSRNRLGQPVGYKLMPHASPTLFAHPDSAVAKRAAFATRHLWVTRYHPDERYPAGDYPNQHAGGAGLPEWTAADRPLEDQDLVLWHTFGSTHIPRTEDWPVMPVEYAGFTLKPVGFFDRNPALDVPATTGGTCAHTAQGDSCDHS</sequence>
<dbReference type="InterPro" id="IPR015798">
    <property type="entry name" value="Cu_amine_oxidase_C"/>
</dbReference>
<feature type="active site" description="Proton acceptor" evidence="13">
    <location>
        <position position="296"/>
    </location>
</feature>
<keyword evidence="20" id="KW-1185">Reference proteome</keyword>
<dbReference type="GO" id="GO:0005507">
    <property type="term" value="F:copper ion binding"/>
    <property type="evidence" value="ECO:0007669"/>
    <property type="project" value="InterPro"/>
</dbReference>
<keyword evidence="11" id="KW-0464">Manganese</keyword>
<evidence type="ECO:0000256" key="14">
    <source>
        <dbReference type="PIRSR" id="PIRSR600269-51"/>
    </source>
</evidence>
<comment type="subunit">
    <text evidence="5">Homodimer.</text>
</comment>
<dbReference type="Proteomes" id="UP000323505">
    <property type="component" value="Unassembled WGS sequence"/>
</dbReference>
<dbReference type="SUPFAM" id="SSF54416">
    <property type="entry name" value="Amine oxidase N-terminal region"/>
    <property type="match status" value="2"/>
</dbReference>
<evidence type="ECO:0000259" key="17">
    <source>
        <dbReference type="Pfam" id="PF02728"/>
    </source>
</evidence>
<evidence type="ECO:0000259" key="16">
    <source>
        <dbReference type="Pfam" id="PF01179"/>
    </source>
</evidence>
<dbReference type="EC" id="1.4.3.-" evidence="15"/>
<comment type="cofactor">
    <cofactor evidence="2">
        <name>Mn(2+)</name>
        <dbReference type="ChEBI" id="CHEBI:29035"/>
    </cofactor>
</comment>
<evidence type="ECO:0000256" key="10">
    <source>
        <dbReference type="ARBA" id="ARBA00023157"/>
    </source>
</evidence>
<evidence type="ECO:0000256" key="9">
    <source>
        <dbReference type="ARBA" id="ARBA00023008"/>
    </source>
</evidence>
<reference evidence="19 20" key="1">
    <citation type="submission" date="2019-08" db="EMBL/GenBank/DDBJ databases">
        <title>Actinomadura sp. nov. CYP1-5 isolated from mountain soil.</title>
        <authorList>
            <person name="Songsumanus A."/>
            <person name="Kuncharoen N."/>
            <person name="Kudo T."/>
            <person name="Yuki M."/>
            <person name="Igarashi Y."/>
            <person name="Tanasupawat S."/>
        </authorList>
    </citation>
    <scope>NUCLEOTIDE SEQUENCE [LARGE SCALE GENOMIC DNA]</scope>
    <source>
        <strain evidence="19 20">CYP1-5</strain>
    </source>
</reference>
<comment type="PTM">
    <text evidence="14 15">Topaquinone (TPQ) is generated by copper-dependent autoxidation of a specific tyrosyl residue.</text>
</comment>
<dbReference type="InterPro" id="IPR036460">
    <property type="entry name" value="Cu_amine_oxidase_C_sf"/>
</dbReference>